<feature type="repeat" description="ANK" evidence="1">
    <location>
        <begin position="77"/>
        <end position="98"/>
    </location>
</feature>
<accession>A0ABW7FJE0</accession>
<dbReference type="Pfam" id="PF00023">
    <property type="entry name" value="Ank"/>
    <property type="match status" value="1"/>
</dbReference>
<dbReference type="Gene3D" id="1.25.40.20">
    <property type="entry name" value="Ankyrin repeat-containing domain"/>
    <property type="match status" value="1"/>
</dbReference>
<evidence type="ECO:0000313" key="4">
    <source>
        <dbReference type="Proteomes" id="UP001606301"/>
    </source>
</evidence>
<comment type="caution">
    <text evidence="3">The sequence shown here is derived from an EMBL/GenBank/DDBJ whole genome shotgun (WGS) entry which is preliminary data.</text>
</comment>
<keyword evidence="4" id="KW-1185">Reference proteome</keyword>
<keyword evidence="1" id="KW-0040">ANK repeat</keyword>
<dbReference type="PROSITE" id="PS50088">
    <property type="entry name" value="ANK_REPEAT"/>
    <property type="match status" value="1"/>
</dbReference>
<feature type="chain" id="PRO_5045537842" description="Ankyrin repeat domain-containing protein" evidence="2">
    <location>
        <begin position="20"/>
        <end position="338"/>
    </location>
</feature>
<sequence>MKHAALFALSLALTAAAHAGTAPRLLIDRLGLQTRQALAAPSADRTPQDVEREVAGEIAALVHASPGHVSLTETDAHGRTPLMLAVSGGYLQIVQALLTDASVRRQINQTDPRGETAWMLAQFAPGMTLAACQPGVLTLDRYPLLAPYLRRMAMLMTARKSVVVAIAQALEEAGAQAVPEAARARWLARCPNSTPALREALATDGDLLNTLVNEALARQLSFNKAYAAGLASIPQRPPQHMRFIDAAATPAQARTLRCPRMPAPAMRGALGWAGNLRLKAVAATRAGVVEVVDISVLSDAPPDTAVVDHFRGAIVRALAGYHCEGDQVFEQEFSFRIE</sequence>
<evidence type="ECO:0000256" key="2">
    <source>
        <dbReference type="SAM" id="SignalP"/>
    </source>
</evidence>
<evidence type="ECO:0000256" key="1">
    <source>
        <dbReference type="PROSITE-ProRule" id="PRU00023"/>
    </source>
</evidence>
<keyword evidence="2" id="KW-0732">Signal</keyword>
<feature type="signal peptide" evidence="2">
    <location>
        <begin position="1"/>
        <end position="19"/>
    </location>
</feature>
<dbReference type="RefSeq" id="WP_394397775.1">
    <property type="nucleotide sequence ID" value="NZ_JBIGHW010000005.1"/>
</dbReference>
<evidence type="ECO:0008006" key="5">
    <source>
        <dbReference type="Google" id="ProtNLM"/>
    </source>
</evidence>
<dbReference type="EMBL" id="JBIGHW010000005">
    <property type="protein sequence ID" value="MFG6441458.1"/>
    <property type="molecule type" value="Genomic_DNA"/>
</dbReference>
<name>A0ABW7FJE0_9BURK</name>
<reference evidence="3 4" key="1">
    <citation type="submission" date="2024-08" db="EMBL/GenBank/DDBJ databases">
        <authorList>
            <person name="Lu H."/>
        </authorList>
    </citation>
    <scope>NUCLEOTIDE SEQUENCE [LARGE SCALE GENOMIC DNA]</scope>
    <source>
        <strain evidence="3 4">LKC17W</strain>
    </source>
</reference>
<dbReference type="InterPro" id="IPR002110">
    <property type="entry name" value="Ankyrin_rpt"/>
</dbReference>
<dbReference type="SUPFAM" id="SSF48403">
    <property type="entry name" value="Ankyrin repeat"/>
    <property type="match status" value="1"/>
</dbReference>
<dbReference type="Proteomes" id="UP001606301">
    <property type="component" value="Unassembled WGS sequence"/>
</dbReference>
<dbReference type="PROSITE" id="PS50297">
    <property type="entry name" value="ANK_REP_REGION"/>
    <property type="match status" value="1"/>
</dbReference>
<proteinExistence type="predicted"/>
<organism evidence="3 4">
    <name type="scientific">Pelomonas margarita</name>
    <dbReference type="NCBI Taxonomy" id="3299031"/>
    <lineage>
        <taxon>Bacteria</taxon>
        <taxon>Pseudomonadati</taxon>
        <taxon>Pseudomonadota</taxon>
        <taxon>Betaproteobacteria</taxon>
        <taxon>Burkholderiales</taxon>
        <taxon>Sphaerotilaceae</taxon>
        <taxon>Roseateles</taxon>
    </lineage>
</organism>
<protein>
    <recommendedName>
        <fullName evidence="5">Ankyrin repeat domain-containing protein</fullName>
    </recommendedName>
</protein>
<dbReference type="InterPro" id="IPR036770">
    <property type="entry name" value="Ankyrin_rpt-contain_sf"/>
</dbReference>
<evidence type="ECO:0000313" key="3">
    <source>
        <dbReference type="EMBL" id="MFG6441458.1"/>
    </source>
</evidence>
<gene>
    <name evidence="3" type="ORF">ACG0Z3_12295</name>
</gene>